<dbReference type="InterPro" id="IPR003959">
    <property type="entry name" value="ATPase_AAA_core"/>
</dbReference>
<dbReference type="GO" id="GO:0016887">
    <property type="term" value="F:ATP hydrolysis activity"/>
    <property type="evidence" value="ECO:0000318"/>
    <property type="project" value="GO_Central"/>
</dbReference>
<dbReference type="FunFam" id="3.40.50.300:FF:000061">
    <property type="entry name" value="ATPase family, AAA domain-containing 2"/>
    <property type="match status" value="1"/>
</dbReference>
<dbReference type="RefSeq" id="XP_002116341.1">
    <property type="nucleotide sequence ID" value="XM_002116305.1"/>
</dbReference>
<evidence type="ECO:0000259" key="4">
    <source>
        <dbReference type="SMART" id="SM00382"/>
    </source>
</evidence>
<dbReference type="Proteomes" id="UP000009022">
    <property type="component" value="Unassembled WGS sequence"/>
</dbReference>
<dbReference type="PANTHER" id="PTHR23077">
    <property type="entry name" value="AAA-FAMILY ATPASE"/>
    <property type="match status" value="1"/>
</dbReference>
<dbReference type="EMBL" id="DS985255">
    <property type="protein sequence ID" value="EDV21011.1"/>
    <property type="molecule type" value="Genomic_DNA"/>
</dbReference>
<dbReference type="GO" id="GO:0005524">
    <property type="term" value="F:ATP binding"/>
    <property type="evidence" value="ECO:0007669"/>
    <property type="project" value="UniProtKB-KW"/>
</dbReference>
<dbReference type="PROSITE" id="PS00674">
    <property type="entry name" value="AAA"/>
    <property type="match status" value="1"/>
</dbReference>
<organism evidence="5 6">
    <name type="scientific">Trichoplax adhaerens</name>
    <name type="common">Trichoplax reptans</name>
    <dbReference type="NCBI Taxonomy" id="10228"/>
    <lineage>
        <taxon>Eukaryota</taxon>
        <taxon>Metazoa</taxon>
        <taxon>Placozoa</taxon>
        <taxon>Uniplacotomia</taxon>
        <taxon>Trichoplacea</taxon>
        <taxon>Trichoplacidae</taxon>
        <taxon>Trichoplax</taxon>
    </lineage>
</organism>
<dbReference type="Pfam" id="PF00004">
    <property type="entry name" value="AAA"/>
    <property type="match status" value="2"/>
</dbReference>
<name>B3S7X6_TRIAD</name>
<feature type="non-terminal residue" evidence="5">
    <location>
        <position position="547"/>
    </location>
</feature>
<dbReference type="FunCoup" id="B3S7X6">
    <property type="interactions" value="366"/>
</dbReference>
<dbReference type="InterPro" id="IPR050168">
    <property type="entry name" value="AAA_ATPase_domain"/>
</dbReference>
<dbReference type="STRING" id="10228.B3S7X6"/>
<dbReference type="InterPro" id="IPR041569">
    <property type="entry name" value="AAA_lid_3"/>
</dbReference>
<dbReference type="GO" id="GO:0031593">
    <property type="term" value="F:polyubiquitin modification-dependent protein binding"/>
    <property type="evidence" value="ECO:0000318"/>
    <property type="project" value="GO_Central"/>
</dbReference>
<dbReference type="SUPFAM" id="SSF52540">
    <property type="entry name" value="P-loop containing nucleoside triphosphate hydrolases"/>
    <property type="match status" value="2"/>
</dbReference>
<dbReference type="PhylomeDB" id="B3S7X6"/>
<dbReference type="Gene3D" id="1.10.8.60">
    <property type="match status" value="2"/>
</dbReference>
<dbReference type="GO" id="GO:0051228">
    <property type="term" value="P:mitotic spindle disassembly"/>
    <property type="evidence" value="ECO:0000318"/>
    <property type="project" value="GO_Central"/>
</dbReference>
<keyword evidence="1 3" id="KW-0547">Nucleotide-binding</keyword>
<dbReference type="PANTHER" id="PTHR23077:SF194">
    <property type="entry name" value="ATPASE FAMILY GENE 2 PROTEIN HOMOLOG B"/>
    <property type="match status" value="1"/>
</dbReference>
<dbReference type="GO" id="GO:0005829">
    <property type="term" value="C:cytosol"/>
    <property type="evidence" value="ECO:0000318"/>
    <property type="project" value="GO_Central"/>
</dbReference>
<feature type="domain" description="AAA+ ATPase" evidence="4">
    <location>
        <begin position="40"/>
        <end position="181"/>
    </location>
</feature>
<feature type="non-terminal residue" evidence="5">
    <location>
        <position position="1"/>
    </location>
</feature>
<evidence type="ECO:0000313" key="6">
    <source>
        <dbReference type="Proteomes" id="UP000009022"/>
    </source>
</evidence>
<dbReference type="GO" id="GO:0043161">
    <property type="term" value="P:proteasome-mediated ubiquitin-dependent protein catabolic process"/>
    <property type="evidence" value="ECO:0000318"/>
    <property type="project" value="GO_Central"/>
</dbReference>
<gene>
    <name evidence="5" type="ORF">TRIADDRAFT_11846</name>
</gene>
<dbReference type="GO" id="GO:0034098">
    <property type="term" value="C:VCP-NPL4-UFD1 AAA ATPase complex"/>
    <property type="evidence" value="ECO:0000318"/>
    <property type="project" value="GO_Central"/>
</dbReference>
<dbReference type="GO" id="GO:0097352">
    <property type="term" value="P:autophagosome maturation"/>
    <property type="evidence" value="ECO:0000318"/>
    <property type="project" value="GO_Central"/>
</dbReference>
<dbReference type="OMA" id="DRHIYVA"/>
<protein>
    <recommendedName>
        <fullName evidence="4">AAA+ ATPase domain-containing protein</fullName>
    </recommendedName>
</protein>
<comment type="similarity">
    <text evidence="3">Belongs to the AAA ATPase family.</text>
</comment>
<dbReference type="InterPro" id="IPR003960">
    <property type="entry name" value="ATPase_AAA_CS"/>
</dbReference>
<dbReference type="GO" id="GO:0005634">
    <property type="term" value="C:nucleus"/>
    <property type="evidence" value="ECO:0000318"/>
    <property type="project" value="GO_Central"/>
</dbReference>
<dbReference type="eggNOG" id="KOG0730">
    <property type="taxonomic scope" value="Eukaryota"/>
</dbReference>
<evidence type="ECO:0000256" key="2">
    <source>
        <dbReference type="ARBA" id="ARBA00022840"/>
    </source>
</evidence>
<dbReference type="FunFam" id="3.40.50.300:FF:001081">
    <property type="entry name" value="Spermatogenesis-associated protein 5-like protein 1"/>
    <property type="match status" value="1"/>
</dbReference>
<dbReference type="Gene3D" id="3.40.50.300">
    <property type="entry name" value="P-loop containing nucleotide triphosphate hydrolases"/>
    <property type="match status" value="2"/>
</dbReference>
<sequence length="547" mass="60784">PSQVERINIGGLDSVGSMLKDLAKVNFQHCHEFKKLGLPCVKAVMLHGPSGVGKTLLVRKLALDLDTALVRLNGADIYAAYEGESEKNLQKYFDKARQIAKKECCILFIDEVDALCPGQDNDSENASEEYQVVSLLASLLEAVKRENLLFIIGATNRPEAISPCLYGPCKFEQEIYIGIPNVSQRESILQLYTRDLHLDADVNLKDLAEMSCGYVGADLKLLCKEAMFMGLERMGKTTATIDQESCQLCAKDFINAIHRIVPSSRRAAIGTVELKKISWDDIGGLENIKLKIQQAIEWPLKYPQAFARLGLPRPRGVLLFGPPGCSKTTLVRAAASSCHVTFLSLSGAQLYSPYIGDSERAIRQAFLQARTSSPCILFLDEIDTIVSRRLKNSKNSVQDRVLSTLLNEMDGISTARSYHDDGVIVVCATNRPDMLDDALLRPGRMDRIIYVPPPERDERLKILKVHTRCMPLESNVDLATIADTTNMYSGADLENVCREAAMEAMRHNGVSVEKVNNQNFIQAARIINASLSIPQLNEYEKFCQRKL</sequence>
<reference evidence="5 6" key="1">
    <citation type="journal article" date="2008" name="Nature">
        <title>The Trichoplax genome and the nature of placozoans.</title>
        <authorList>
            <person name="Srivastava M."/>
            <person name="Begovic E."/>
            <person name="Chapman J."/>
            <person name="Putnam N.H."/>
            <person name="Hellsten U."/>
            <person name="Kawashima T."/>
            <person name="Kuo A."/>
            <person name="Mitros T."/>
            <person name="Salamov A."/>
            <person name="Carpenter M.L."/>
            <person name="Signorovitch A.Y."/>
            <person name="Moreno M.A."/>
            <person name="Kamm K."/>
            <person name="Grimwood J."/>
            <person name="Schmutz J."/>
            <person name="Shapiro H."/>
            <person name="Grigoriev I.V."/>
            <person name="Buss L.W."/>
            <person name="Schierwater B."/>
            <person name="Dellaporta S.L."/>
            <person name="Rokhsar D.S."/>
        </authorList>
    </citation>
    <scope>NUCLEOTIDE SEQUENCE [LARGE SCALE GENOMIC DNA]</scope>
    <source>
        <strain evidence="5 6">Grell-BS-1999</strain>
    </source>
</reference>
<dbReference type="CTD" id="6757634"/>
<accession>B3S7X6</accession>
<dbReference type="InterPro" id="IPR027417">
    <property type="entry name" value="P-loop_NTPase"/>
</dbReference>
<dbReference type="GeneID" id="6757634"/>
<dbReference type="GO" id="GO:0030970">
    <property type="term" value="P:retrograde protein transport, ER to cytosol"/>
    <property type="evidence" value="ECO:0000318"/>
    <property type="project" value="GO_Central"/>
</dbReference>
<dbReference type="OrthoDB" id="27435at2759"/>
<evidence type="ECO:0000256" key="3">
    <source>
        <dbReference type="RuleBase" id="RU003651"/>
    </source>
</evidence>
<keyword evidence="6" id="KW-1185">Reference proteome</keyword>
<proteinExistence type="inferred from homology"/>
<dbReference type="HOGENOM" id="CLU_000688_12_3_1"/>
<evidence type="ECO:0000313" key="5">
    <source>
        <dbReference type="EMBL" id="EDV21011.1"/>
    </source>
</evidence>
<evidence type="ECO:0000256" key="1">
    <source>
        <dbReference type="ARBA" id="ARBA00022741"/>
    </source>
</evidence>
<dbReference type="FunFam" id="1.10.8.60:FF:000038">
    <property type="entry name" value="spermatogenesis-associated protein 5-like protein 1"/>
    <property type="match status" value="1"/>
</dbReference>
<dbReference type="AlphaFoldDB" id="B3S7X6"/>
<dbReference type="Pfam" id="PF17862">
    <property type="entry name" value="AAA_lid_3"/>
    <property type="match status" value="2"/>
</dbReference>
<keyword evidence="2 3" id="KW-0067">ATP-binding</keyword>
<feature type="domain" description="AAA+ ATPase" evidence="4">
    <location>
        <begin position="313"/>
        <end position="455"/>
    </location>
</feature>
<dbReference type="CDD" id="cd19511">
    <property type="entry name" value="RecA-like_CDC48_r2-like"/>
    <property type="match status" value="1"/>
</dbReference>
<dbReference type="InterPro" id="IPR003593">
    <property type="entry name" value="AAA+_ATPase"/>
</dbReference>
<dbReference type="InParanoid" id="B3S7X6"/>
<dbReference type="KEGG" id="tad:TRIADDRAFT_11846"/>
<dbReference type="SMART" id="SM00382">
    <property type="entry name" value="AAA"/>
    <property type="match status" value="2"/>
</dbReference>